<sequence length="189" mass="21084">MRISYVPNPPPPSSDEDETILKRIQARRAPHGLQSLDLALLHSFPIADGWNSFLGAIRTKTSVDDDLRELAICRIAICNKAWYEWIHHSPLARQSGVSDASLDAIKKDVLDERPEALSAKQWAVLLYTDEITRTVQVKDKTFENLNKFFDEKGIVELTATIACYNCVSRFQVALNVGETNGAMPDVVSG</sequence>
<organism evidence="1 2">
    <name type="scientific">Fusarium decemcellulare</name>
    <dbReference type="NCBI Taxonomy" id="57161"/>
    <lineage>
        <taxon>Eukaryota</taxon>
        <taxon>Fungi</taxon>
        <taxon>Dikarya</taxon>
        <taxon>Ascomycota</taxon>
        <taxon>Pezizomycotina</taxon>
        <taxon>Sordariomycetes</taxon>
        <taxon>Hypocreomycetidae</taxon>
        <taxon>Hypocreales</taxon>
        <taxon>Nectriaceae</taxon>
        <taxon>Fusarium</taxon>
        <taxon>Fusarium decemcellulare species complex</taxon>
    </lineage>
</organism>
<dbReference type="Proteomes" id="UP001148629">
    <property type="component" value="Unassembled WGS sequence"/>
</dbReference>
<evidence type="ECO:0000313" key="2">
    <source>
        <dbReference type="Proteomes" id="UP001148629"/>
    </source>
</evidence>
<comment type="caution">
    <text evidence="1">The sequence shown here is derived from an EMBL/GenBank/DDBJ whole genome shotgun (WGS) entry which is preliminary data.</text>
</comment>
<keyword evidence="2" id="KW-1185">Reference proteome</keyword>
<reference evidence="1" key="1">
    <citation type="submission" date="2022-08" db="EMBL/GenBank/DDBJ databases">
        <title>Genome Sequence of Fusarium decemcellulare.</title>
        <authorList>
            <person name="Buettner E."/>
        </authorList>
    </citation>
    <scope>NUCLEOTIDE SEQUENCE</scope>
    <source>
        <strain evidence="1">Babe19</strain>
    </source>
</reference>
<proteinExistence type="predicted"/>
<protein>
    <submittedName>
        <fullName evidence="1">Uncharacterized protein</fullName>
    </submittedName>
</protein>
<evidence type="ECO:0000313" key="1">
    <source>
        <dbReference type="EMBL" id="KAJ3548977.1"/>
    </source>
</evidence>
<dbReference type="EMBL" id="JANRMS010000034">
    <property type="protein sequence ID" value="KAJ3548977.1"/>
    <property type="molecule type" value="Genomic_DNA"/>
</dbReference>
<gene>
    <name evidence="1" type="ORF">NM208_g752</name>
</gene>
<name>A0ACC1SYS8_9HYPO</name>
<accession>A0ACC1SYS8</accession>